<organism evidence="2 3">
    <name type="scientific">Penicillium nordicum</name>
    <dbReference type="NCBI Taxonomy" id="229535"/>
    <lineage>
        <taxon>Eukaryota</taxon>
        <taxon>Fungi</taxon>
        <taxon>Dikarya</taxon>
        <taxon>Ascomycota</taxon>
        <taxon>Pezizomycotina</taxon>
        <taxon>Eurotiomycetes</taxon>
        <taxon>Eurotiomycetidae</taxon>
        <taxon>Eurotiales</taxon>
        <taxon>Aspergillaceae</taxon>
        <taxon>Penicillium</taxon>
    </lineage>
</organism>
<accession>A0A0M8P3S1</accession>
<evidence type="ECO:0000313" key="2">
    <source>
        <dbReference type="EMBL" id="KOS44518.1"/>
    </source>
</evidence>
<comment type="caution">
    <text evidence="2">The sequence shown here is derived from an EMBL/GenBank/DDBJ whole genome shotgun (WGS) entry which is preliminary data.</text>
</comment>
<reference evidence="2 3" key="1">
    <citation type="submission" date="2015-08" db="EMBL/GenBank/DDBJ databases">
        <title>Genome sequencing of Penicillium nordicum.</title>
        <authorList>
            <person name="Nguyen H.D."/>
            <person name="Seifert K.A."/>
        </authorList>
    </citation>
    <scope>NUCLEOTIDE SEQUENCE [LARGE SCALE GENOMIC DNA]</scope>
    <source>
        <strain evidence="2 3">DAOMC 185683</strain>
    </source>
</reference>
<dbReference type="STRING" id="229535.A0A0M8P3S1"/>
<dbReference type="EMBL" id="LHQQ01000059">
    <property type="protein sequence ID" value="KOS44518.1"/>
    <property type="molecule type" value="Genomic_DNA"/>
</dbReference>
<proteinExistence type="predicted"/>
<dbReference type="OrthoDB" id="3853075at2759"/>
<protein>
    <submittedName>
        <fullName evidence="2">Uncharacterized protein</fullName>
    </submittedName>
</protein>
<keyword evidence="3" id="KW-1185">Reference proteome</keyword>
<name>A0A0M8P3S1_9EURO</name>
<sequence length="462" mass="52975">MSLFQPQNKRTAASPASDTPPSENVRTPTQNPQCPQLLTSSHNSQTPVAPKSLKPARPTKATNFEPVRLNGRNWAKLEDQEAQLAAYLRFQNTSDLREFAISWPVLLAEKDFALAAQKTTKAGVLRLLCNPESRSEIVAVDSAPQLAWTWRPGDPIQYQNIQKRNIVAWTLWKMVLNVKQYKAASFAENLARTQIEQVEFLKRHTSEKTGYTLTFPETMDNFPCPELGPLRDKGENELECYNRCWEVLRYLGSGFQRGNWKRRFANIEAMKMGRTVNQSHAPSWMQTAAQPVPLDPSRPIEIEICWVHNERVPMYNETARAIEQAKSRRVAVPGSEFKFPWDPRVFANVQQFRDTIRRCLNCEALGLDLQSLRVHCYDEDEHCHDEADAFTQDWTALIAFFENYHHAKFLLAVRLKPFVIHDPAFSIYEDGNIPIDPLLYLATPDFEINDTNETPDTPQSKD</sequence>
<gene>
    <name evidence="2" type="ORF">ACN38_g4540</name>
</gene>
<feature type="compositionally biased region" description="Polar residues" evidence="1">
    <location>
        <begin position="1"/>
        <end position="47"/>
    </location>
</feature>
<feature type="region of interest" description="Disordered" evidence="1">
    <location>
        <begin position="1"/>
        <end position="63"/>
    </location>
</feature>
<evidence type="ECO:0000256" key="1">
    <source>
        <dbReference type="SAM" id="MobiDB-lite"/>
    </source>
</evidence>
<evidence type="ECO:0000313" key="3">
    <source>
        <dbReference type="Proteomes" id="UP000037696"/>
    </source>
</evidence>
<dbReference type="Proteomes" id="UP000037696">
    <property type="component" value="Unassembled WGS sequence"/>
</dbReference>
<dbReference type="AlphaFoldDB" id="A0A0M8P3S1"/>